<dbReference type="MGI" id="MGI:1918982">
    <property type="gene designation" value="Vps11"/>
</dbReference>
<dbReference type="ExpressionAtlas" id="A0A1L1SQ62">
    <property type="expression patterns" value="baseline and differential"/>
</dbReference>
<dbReference type="GeneTree" id="ENSGT00940000153635"/>
<evidence type="ECO:0000313" key="2">
    <source>
        <dbReference type="MGI" id="MGI:1918982"/>
    </source>
</evidence>
<dbReference type="AlphaFoldDB" id="A0A1L1SQ62"/>
<dbReference type="AGR" id="MGI:1918982"/>
<keyword evidence="4 5" id="KW-1267">Proteomics identification</keyword>
<reference evidence="1" key="3">
    <citation type="submission" date="2025-08" db="UniProtKB">
        <authorList>
            <consortium name="Ensembl"/>
        </authorList>
    </citation>
    <scope>IDENTIFICATION</scope>
    <source>
        <strain evidence="1">C57BL/6J</strain>
    </source>
</reference>
<evidence type="ECO:0007829" key="5">
    <source>
        <dbReference type="ProteomicsDB" id="A0A1L1SQ62"/>
    </source>
</evidence>
<dbReference type="Bgee" id="ENSMUSG00000032127">
    <property type="expression patterns" value="Expressed in interventricular septum and 246 other cell types or tissues"/>
</dbReference>
<evidence type="ECO:0000313" key="1">
    <source>
        <dbReference type="Ensembl" id="ENSMUSP00000148911.2"/>
    </source>
</evidence>
<organism evidence="1 3">
    <name type="scientific">Mus musculus</name>
    <name type="common">Mouse</name>
    <dbReference type="NCBI Taxonomy" id="10090"/>
    <lineage>
        <taxon>Eukaryota</taxon>
        <taxon>Metazoa</taxon>
        <taxon>Chordata</taxon>
        <taxon>Craniata</taxon>
        <taxon>Vertebrata</taxon>
        <taxon>Euteleostomi</taxon>
        <taxon>Mammalia</taxon>
        <taxon>Eutheria</taxon>
        <taxon>Euarchontoglires</taxon>
        <taxon>Glires</taxon>
        <taxon>Rodentia</taxon>
        <taxon>Myomorpha</taxon>
        <taxon>Muroidea</taxon>
        <taxon>Muridae</taxon>
        <taxon>Murinae</taxon>
        <taxon>Mus</taxon>
        <taxon>Mus</taxon>
    </lineage>
</organism>
<reference evidence="1 3" key="2">
    <citation type="journal article" date="2011" name="PLoS Biol.">
        <title>Modernizing reference genome assemblies.</title>
        <authorList>
            <person name="Church D.M."/>
            <person name="Schneider V.A."/>
            <person name="Graves T."/>
            <person name="Auger K."/>
            <person name="Cunningham F."/>
            <person name="Bouk N."/>
            <person name="Chen H.C."/>
            <person name="Agarwala R."/>
            <person name="McLaren W.M."/>
            <person name="Ritchie G.R."/>
            <person name="Albracht D."/>
            <person name="Kremitzki M."/>
            <person name="Rock S."/>
            <person name="Kotkiewicz H."/>
            <person name="Kremitzki C."/>
            <person name="Wollam A."/>
            <person name="Trani L."/>
            <person name="Fulton L."/>
            <person name="Fulton R."/>
            <person name="Matthews L."/>
            <person name="Whitehead S."/>
            <person name="Chow W."/>
            <person name="Torrance J."/>
            <person name="Dunn M."/>
            <person name="Harden G."/>
            <person name="Threadgold G."/>
            <person name="Wood J."/>
            <person name="Collins J."/>
            <person name="Heath P."/>
            <person name="Griffiths G."/>
            <person name="Pelan S."/>
            <person name="Grafham D."/>
            <person name="Eichler E.E."/>
            <person name="Weinstock G."/>
            <person name="Mardis E.R."/>
            <person name="Wilson R.K."/>
            <person name="Howe K."/>
            <person name="Flicek P."/>
            <person name="Hubbard T."/>
        </authorList>
    </citation>
    <scope>NUCLEOTIDE SEQUENCE [LARGE SCALE GENOMIC DNA]</scope>
    <source>
        <strain evidence="1 3">C57BL/6J</strain>
    </source>
</reference>
<reference evidence="1" key="4">
    <citation type="submission" date="2025-09" db="UniProtKB">
        <authorList>
            <consortium name="Ensembl"/>
        </authorList>
    </citation>
    <scope>IDENTIFICATION</scope>
    <source>
        <strain evidence="1">C57BL/6J</strain>
    </source>
</reference>
<evidence type="ECO:0000313" key="3">
    <source>
        <dbReference type="Proteomes" id="UP000000589"/>
    </source>
</evidence>
<sequence length="49" mass="5609">MAAYLQWRRFVFFEKELVKEPLAYRVPGLQTTGDTLISAEAAQYSGIGW</sequence>
<name>A0A1L1SQ62_MOUSE</name>
<protein>
    <submittedName>
        <fullName evidence="1">VPS11, CORVET/HOPS core subunit</fullName>
    </submittedName>
</protein>
<accession>A0A1L1SQ62</accession>
<dbReference type="Proteomes" id="UP000000589">
    <property type="component" value="Chromosome 9"/>
</dbReference>
<dbReference type="Antibodypedia" id="32587">
    <property type="antibodies" value="224 antibodies from 33 providers"/>
</dbReference>
<evidence type="ECO:0007829" key="4">
    <source>
        <dbReference type="PeptideAtlas" id="A0A1L1SQ62"/>
    </source>
</evidence>
<keyword evidence="3" id="KW-1185">Reference proteome</keyword>
<dbReference type="Ensembl" id="ENSMUST00000213740.2">
    <property type="protein sequence ID" value="ENSMUSP00000148911.2"/>
    <property type="gene ID" value="ENSMUSG00000032127.10"/>
</dbReference>
<gene>
    <name evidence="1 2" type="primary">Vps11</name>
</gene>
<dbReference type="ProteomicsDB" id="371471"/>
<reference evidence="1 3" key="1">
    <citation type="journal article" date="2009" name="PLoS Biol.">
        <title>Lineage-specific biology revealed by a finished genome assembly of the mouse.</title>
        <authorList>
            <consortium name="Mouse Genome Sequencing Consortium"/>
            <person name="Church D.M."/>
            <person name="Goodstadt L."/>
            <person name="Hillier L.W."/>
            <person name="Zody M.C."/>
            <person name="Goldstein S."/>
            <person name="She X."/>
            <person name="Bult C.J."/>
            <person name="Agarwala R."/>
            <person name="Cherry J.L."/>
            <person name="DiCuccio M."/>
            <person name="Hlavina W."/>
            <person name="Kapustin Y."/>
            <person name="Meric P."/>
            <person name="Maglott D."/>
            <person name="Birtle Z."/>
            <person name="Marques A.C."/>
            <person name="Graves T."/>
            <person name="Zhou S."/>
            <person name="Teague B."/>
            <person name="Potamousis K."/>
            <person name="Churas C."/>
            <person name="Place M."/>
            <person name="Herschleb J."/>
            <person name="Runnheim R."/>
            <person name="Forrest D."/>
            <person name="Amos-Landgraf J."/>
            <person name="Schwartz D.C."/>
            <person name="Cheng Z."/>
            <person name="Lindblad-Toh K."/>
            <person name="Eichler E.E."/>
            <person name="Ponting C.P."/>
        </authorList>
    </citation>
    <scope>NUCLEOTIDE SEQUENCE [LARGE SCALE GENOMIC DNA]</scope>
    <source>
        <strain evidence="1 3">C57BL/6J</strain>
    </source>
</reference>
<dbReference type="VEuPathDB" id="HostDB:ENSMUSG00000032127"/>
<proteinExistence type="evidence at protein level"/>